<evidence type="ECO:0000259" key="3">
    <source>
        <dbReference type="Pfam" id="PF23468"/>
    </source>
</evidence>
<name>A0AAX4PJ26_9CHLO</name>
<protein>
    <submittedName>
        <fullName evidence="5">DUF4101 domain-containing protein</fullName>
    </submittedName>
</protein>
<dbReference type="Pfam" id="PF23468">
    <property type="entry name" value="ARC6"/>
    <property type="match status" value="1"/>
</dbReference>
<dbReference type="InterPro" id="IPR058032">
    <property type="entry name" value="CDP1-like_a_solenoid_1"/>
</dbReference>
<feature type="domain" description="Plastid division protein CDP1-like 2nd alpha solenoid" evidence="3">
    <location>
        <begin position="366"/>
        <end position="436"/>
    </location>
</feature>
<feature type="domain" description="Plastid division protein CDP1-like IMS" evidence="2">
    <location>
        <begin position="639"/>
        <end position="751"/>
    </location>
</feature>
<evidence type="ECO:0000259" key="4">
    <source>
        <dbReference type="Pfam" id="PF25515"/>
    </source>
</evidence>
<organism evidence="5 6">
    <name type="scientific">Chloropicon roscoffensis</name>
    <dbReference type="NCBI Taxonomy" id="1461544"/>
    <lineage>
        <taxon>Eukaryota</taxon>
        <taxon>Viridiplantae</taxon>
        <taxon>Chlorophyta</taxon>
        <taxon>Chloropicophyceae</taxon>
        <taxon>Chloropicales</taxon>
        <taxon>Chloropicaceae</taxon>
        <taxon>Chloropicon</taxon>
    </lineage>
</organism>
<dbReference type="Proteomes" id="UP001472866">
    <property type="component" value="Chromosome 13"/>
</dbReference>
<dbReference type="AlphaFoldDB" id="A0AAX4PJ26"/>
<dbReference type="Pfam" id="PF13355">
    <property type="entry name" value="ARC6-like_IMS"/>
    <property type="match status" value="1"/>
</dbReference>
<dbReference type="InterPro" id="IPR044685">
    <property type="entry name" value="CPD1-like"/>
</dbReference>
<dbReference type="EMBL" id="CP151513">
    <property type="protein sequence ID" value="WZN65893.1"/>
    <property type="molecule type" value="Genomic_DNA"/>
</dbReference>
<evidence type="ECO:0000256" key="1">
    <source>
        <dbReference type="SAM" id="MobiDB-lite"/>
    </source>
</evidence>
<feature type="domain" description="Plastid division protein CDP1-like 1st alpha solenoid" evidence="4">
    <location>
        <begin position="162"/>
        <end position="331"/>
    </location>
</feature>
<dbReference type="Pfam" id="PF25515">
    <property type="entry name" value="Arm_PDR"/>
    <property type="match status" value="1"/>
</dbReference>
<sequence length="756" mass="81457">MTRVACARSGRGGLAGHLPRGSGVTAAALRDLRGGRTSAMATRRLMRRTAGGSDGRRIACRSRGSLTEAFEAGVKGSEPCFPVPLDFFKILGMGVSASASPAELDRAYAARANLDPSLPWSKNAAGARSRVLDLARQALSSRSTRSRARALSPARARTVALPISWVSGAMVLLFETAEYDACVRLGTALLDQSAFSWQDFFGKSDAPGRRLGRSQRRDVALALALSHCELARVHLAEDGGGSRRAGKGQRRVAEGCSHLATALSTLSDHRLMPVLRGEIEATLERLVAPCALDHLNLPLDESHRSTRQQAALVLRDLLLEEGESSGDANVTNDFVQLSLKALTLRETMGFLPWRDISFESYSWYDSSMLYKAALSGVVLGYLDREPRQVAKGLELVEKLEAEEVEAGRECDLAAERACALVLLGMVDEAVETLEEAEASVGGSIQELERMTEGSGVGSGTTGLPSSGSMMMTFIRMRGGGLEGITAFAEEFLESRMEYYRDTKSLNKTGGSGMTLESYFDDPRVRRFCSTGELGLSRLLDRFTDGARGLASRAKAAVMAGPPDRDLSVLGKAGVAAALALAFGLAGLGGGSKEAGRRPAPPQQQQQQQQQRRVSTGTRARPSPPQRNPAPLTHAEVRWIIKKWQANKSRALGPSYDVKGLRESLAGDLVGEWRDRAAMAKRSGSYWTYDLEDVSVSEVRGVGGSGEVATAKARIQESAKLVEKRGGKVRSSYKDPYDVTYTLKRTDAGWRIIGVKI</sequence>
<reference evidence="5 6" key="1">
    <citation type="submission" date="2024-03" db="EMBL/GenBank/DDBJ databases">
        <title>Complete genome sequence of the green alga Chloropicon roscoffensis RCC1871.</title>
        <authorList>
            <person name="Lemieux C."/>
            <person name="Pombert J.-F."/>
            <person name="Otis C."/>
            <person name="Turmel M."/>
        </authorList>
    </citation>
    <scope>NUCLEOTIDE SEQUENCE [LARGE SCALE GENOMIC DNA]</scope>
    <source>
        <strain evidence="5 6">RCC1871</strain>
    </source>
</reference>
<gene>
    <name evidence="5" type="ORF">HKI87_13g74550</name>
</gene>
<accession>A0AAX4PJ26</accession>
<evidence type="ECO:0000259" key="2">
    <source>
        <dbReference type="Pfam" id="PF13355"/>
    </source>
</evidence>
<evidence type="ECO:0000313" key="6">
    <source>
        <dbReference type="Proteomes" id="UP001472866"/>
    </source>
</evidence>
<proteinExistence type="predicted"/>
<dbReference type="InterPro" id="IPR025344">
    <property type="entry name" value="CDP1-like_IMS"/>
</dbReference>
<dbReference type="PANTHER" id="PTHR33925">
    <property type="entry name" value="PLASTID DIVISION PROTEIN CDP1, CHLOROPLASTIC-RELATED"/>
    <property type="match status" value="1"/>
</dbReference>
<keyword evidence="6" id="KW-1185">Reference proteome</keyword>
<dbReference type="InterPro" id="IPR057137">
    <property type="entry name" value="CDP1-like_a_solenoid_2"/>
</dbReference>
<evidence type="ECO:0000313" key="5">
    <source>
        <dbReference type="EMBL" id="WZN65893.1"/>
    </source>
</evidence>
<feature type="region of interest" description="Disordered" evidence="1">
    <location>
        <begin position="589"/>
        <end position="633"/>
    </location>
</feature>
<dbReference type="PANTHER" id="PTHR33925:SF1">
    <property type="entry name" value="PROTEIN ACCUMULATION AND REPLICATION OF CHLOROPLASTS 6, CHLOROPLASTIC"/>
    <property type="match status" value="1"/>
</dbReference>